<reference evidence="15" key="1">
    <citation type="submission" date="2011-06" db="EMBL/GenBank/DDBJ databases">
        <title>Complete genome sequence of Paenibacillus mucilaginosus KNP414.</title>
        <authorList>
            <person name="Wang J."/>
            <person name="Hu S."/>
            <person name="Hu X."/>
            <person name="Zhang B."/>
            <person name="Dong D."/>
            <person name="Zhang S."/>
            <person name="Zhao K."/>
            <person name="Wu D."/>
        </authorList>
    </citation>
    <scope>NUCLEOTIDE SEQUENCE [LARGE SCALE GENOMIC DNA]</scope>
    <source>
        <strain evidence="15">KNP414</strain>
    </source>
</reference>
<name>F8FBX1_PAEMK</name>
<evidence type="ECO:0000256" key="3">
    <source>
        <dbReference type="ARBA" id="ARBA00022801"/>
    </source>
</evidence>
<dbReference type="PANTHER" id="PTHR11070:SF2">
    <property type="entry name" value="ATP-DEPENDENT DNA HELICASE SRS2"/>
    <property type="match status" value="1"/>
</dbReference>
<keyword evidence="6" id="KW-0238">DNA-binding</keyword>
<dbReference type="InterPro" id="IPR014017">
    <property type="entry name" value="DNA_helicase_UvrD-like_C"/>
</dbReference>
<dbReference type="SUPFAM" id="SSF52540">
    <property type="entry name" value="P-loop containing nucleoside triphosphate hydrolases"/>
    <property type="match status" value="1"/>
</dbReference>
<evidence type="ECO:0000256" key="11">
    <source>
        <dbReference type="PROSITE-ProRule" id="PRU00560"/>
    </source>
</evidence>
<dbReference type="PROSITE" id="PS51198">
    <property type="entry name" value="UVRD_HELICASE_ATP_BIND"/>
    <property type="match status" value="1"/>
</dbReference>
<feature type="domain" description="UvrD-like helicase ATP-binding" evidence="12">
    <location>
        <begin position="17"/>
        <end position="316"/>
    </location>
</feature>
<keyword evidence="4 11" id="KW-0347">Helicase</keyword>
<feature type="domain" description="UvrD-like helicase C-terminal" evidence="13">
    <location>
        <begin position="317"/>
        <end position="579"/>
    </location>
</feature>
<keyword evidence="5 11" id="KW-0067">ATP-binding</keyword>
<evidence type="ECO:0000313" key="15">
    <source>
        <dbReference type="Proteomes" id="UP000006620"/>
    </source>
</evidence>
<evidence type="ECO:0000256" key="8">
    <source>
        <dbReference type="ARBA" id="ARBA00034617"/>
    </source>
</evidence>
<reference evidence="14 15" key="2">
    <citation type="journal article" date="2013" name="Genome Announc.">
        <title>Genome Sequence of Growth-Improving Paenibacillus mucilaginosus Strain KNP414.</title>
        <authorList>
            <person name="Lu J.J."/>
            <person name="Wang J.F."/>
            <person name="Hu X.F."/>
        </authorList>
    </citation>
    <scope>NUCLEOTIDE SEQUENCE [LARGE SCALE GENOMIC DNA]</scope>
    <source>
        <strain evidence="14 15">KNP414</strain>
    </source>
</reference>
<evidence type="ECO:0000259" key="12">
    <source>
        <dbReference type="PROSITE" id="PS51198"/>
    </source>
</evidence>
<keyword evidence="7" id="KW-0413">Isomerase</keyword>
<organism evidence="14 15">
    <name type="scientific">Paenibacillus mucilaginosus (strain KNP414)</name>
    <dbReference type="NCBI Taxonomy" id="1036673"/>
    <lineage>
        <taxon>Bacteria</taxon>
        <taxon>Bacillati</taxon>
        <taxon>Bacillota</taxon>
        <taxon>Bacilli</taxon>
        <taxon>Bacillales</taxon>
        <taxon>Paenibacillaceae</taxon>
        <taxon>Paenibacillus</taxon>
    </lineage>
</organism>
<dbReference type="PROSITE" id="PS51217">
    <property type="entry name" value="UVRD_HELICASE_CTER"/>
    <property type="match status" value="1"/>
</dbReference>
<evidence type="ECO:0000256" key="5">
    <source>
        <dbReference type="ARBA" id="ARBA00022840"/>
    </source>
</evidence>
<dbReference type="InterPro" id="IPR000212">
    <property type="entry name" value="DNA_helicase_UvrD/REP"/>
</dbReference>
<keyword evidence="3 11" id="KW-0378">Hydrolase</keyword>
<evidence type="ECO:0000259" key="13">
    <source>
        <dbReference type="PROSITE" id="PS51217"/>
    </source>
</evidence>
<accession>F8FBX1</accession>
<evidence type="ECO:0000256" key="2">
    <source>
        <dbReference type="ARBA" id="ARBA00022741"/>
    </source>
</evidence>
<evidence type="ECO:0000256" key="1">
    <source>
        <dbReference type="ARBA" id="ARBA00009922"/>
    </source>
</evidence>
<evidence type="ECO:0000313" key="14">
    <source>
        <dbReference type="EMBL" id="AEI43732.1"/>
    </source>
</evidence>
<dbReference type="GO" id="GO:0003677">
    <property type="term" value="F:DNA binding"/>
    <property type="evidence" value="ECO:0007669"/>
    <property type="project" value="UniProtKB-KW"/>
</dbReference>
<sequence>MHQRKDFFASKKEELGVSLNEVQKQAVRETEGPLLLLASPGSGKTTTIIMRIGYLIERMGVEPSRIKAVTFSRASAADMKERFARFFPGLEPVKFSTIHSLAFQVLREHFYKTRTPYHLIEGQVELEEETEGDGGQPADHPPLHKKFILRHLFKTIAGENITDEQMEELTTYISLVKNKMIPPERWDSVKTDVPQAHRVLIAYEEYKRAGSGKGLLVDFDDMLTIGNEILERDRELLRRYQRRYDYVLTDESQDTSLVQHAIIEKLVREHGNLCVVADDDQSIYSWRGADPSYLLNFKDAYPAALTLFMEQNYRSSRDIVDVANRFIKRNKNRYEKNMFTRNPRSAPAQIRSFADYKSQAKYLVEEIRGIAELGEVAVLYRNNSSSIALINEFDRAGIPFFMKDTDNRFFSHWVVEDVLNFMRMSFTDKRADLLETIHTKCAGYITKGQMTQLLGIGNQESVFDNLLKHVPLKEYQVKQIELLRDNFRRMHGMAPKDAIRHIRGKLGYEKALDRLCERLGFRKEHLLGILNTLEEIADTLATMEEFAARLKHLEGVLKSSKHKKGQNVVTFSTLHSAKGLEFERVYMIDLIDGIIPSSDDKQGATAEEAALSMEEAVRLFYVGMTRAKRHLELLTYKMRDGEKVQESPFVTDVRQLLNPGKPAVRPEPGRPAAAVTSGRVPAAAQAGAGLAAASGKSASPARKKNPNAVRQAADLAAGRDVLHPVFGSGTIVKLAGERIHIRFGTTDKVLSVATCLEMGLLELEKS</sequence>
<gene>
    <name evidence="14" type="ordered locus">KNP414_05208</name>
</gene>
<proteinExistence type="inferred from homology"/>
<dbReference type="GO" id="GO:0000725">
    <property type="term" value="P:recombinational repair"/>
    <property type="evidence" value="ECO:0007669"/>
    <property type="project" value="TreeGrafter"/>
</dbReference>
<feature type="binding site" evidence="11">
    <location>
        <begin position="38"/>
        <end position="45"/>
    </location>
    <ligand>
        <name>ATP</name>
        <dbReference type="ChEBI" id="CHEBI:30616"/>
    </ligand>
</feature>
<evidence type="ECO:0000256" key="10">
    <source>
        <dbReference type="ARBA" id="ARBA00048988"/>
    </source>
</evidence>
<dbReference type="InterPro" id="IPR013986">
    <property type="entry name" value="DExx_box_DNA_helicase_dom_sf"/>
</dbReference>
<dbReference type="CDD" id="cd17932">
    <property type="entry name" value="DEXQc_UvrD"/>
    <property type="match status" value="1"/>
</dbReference>
<keyword evidence="2 11" id="KW-0547">Nucleotide-binding</keyword>
<dbReference type="PATRIC" id="fig|1036673.3.peg.4819"/>
<dbReference type="HOGENOM" id="CLU_004585_6_1_9"/>
<dbReference type="GO" id="GO:0016887">
    <property type="term" value="F:ATP hydrolysis activity"/>
    <property type="evidence" value="ECO:0007669"/>
    <property type="project" value="RHEA"/>
</dbReference>
<evidence type="ECO:0000256" key="7">
    <source>
        <dbReference type="ARBA" id="ARBA00023235"/>
    </source>
</evidence>
<evidence type="ECO:0000256" key="4">
    <source>
        <dbReference type="ARBA" id="ARBA00022806"/>
    </source>
</evidence>
<dbReference type="Pfam" id="PF00580">
    <property type="entry name" value="UvrD-helicase"/>
    <property type="match status" value="1"/>
</dbReference>
<dbReference type="KEGG" id="pms:KNP414_05208"/>
<dbReference type="Gene3D" id="1.10.10.160">
    <property type="match status" value="1"/>
</dbReference>
<dbReference type="Gene3D" id="1.10.486.10">
    <property type="entry name" value="PCRA, domain 4"/>
    <property type="match status" value="1"/>
</dbReference>
<dbReference type="RefSeq" id="WP_013918885.1">
    <property type="nucleotide sequence ID" value="NC_015690.1"/>
</dbReference>
<dbReference type="GO" id="GO:0005829">
    <property type="term" value="C:cytosol"/>
    <property type="evidence" value="ECO:0007669"/>
    <property type="project" value="TreeGrafter"/>
</dbReference>
<evidence type="ECO:0000256" key="9">
    <source>
        <dbReference type="ARBA" id="ARBA00034808"/>
    </source>
</evidence>
<dbReference type="Gene3D" id="3.40.50.300">
    <property type="entry name" value="P-loop containing nucleotide triphosphate hydrolases"/>
    <property type="match status" value="2"/>
</dbReference>
<dbReference type="InterPro" id="IPR014016">
    <property type="entry name" value="UvrD-like_ATP-bd"/>
</dbReference>
<comment type="catalytic activity">
    <reaction evidence="10">
        <text>ATP + H2O = ADP + phosphate + H(+)</text>
        <dbReference type="Rhea" id="RHEA:13065"/>
        <dbReference type="ChEBI" id="CHEBI:15377"/>
        <dbReference type="ChEBI" id="CHEBI:15378"/>
        <dbReference type="ChEBI" id="CHEBI:30616"/>
        <dbReference type="ChEBI" id="CHEBI:43474"/>
        <dbReference type="ChEBI" id="CHEBI:456216"/>
        <dbReference type="EC" id="5.6.2.4"/>
    </reaction>
</comment>
<dbReference type="AlphaFoldDB" id="F8FBX1"/>
<dbReference type="Proteomes" id="UP000006620">
    <property type="component" value="Chromosome"/>
</dbReference>
<evidence type="ECO:0000256" key="6">
    <source>
        <dbReference type="ARBA" id="ARBA00023125"/>
    </source>
</evidence>
<dbReference type="PANTHER" id="PTHR11070">
    <property type="entry name" value="UVRD / RECB / PCRA DNA HELICASE FAMILY MEMBER"/>
    <property type="match status" value="1"/>
</dbReference>
<dbReference type="EMBL" id="CP002869">
    <property type="protein sequence ID" value="AEI43732.1"/>
    <property type="molecule type" value="Genomic_DNA"/>
</dbReference>
<dbReference type="EC" id="5.6.2.4" evidence="9"/>
<protein>
    <recommendedName>
        <fullName evidence="9">DNA 3'-5' helicase</fullName>
        <ecNumber evidence="9">5.6.2.4</ecNumber>
    </recommendedName>
</protein>
<comment type="catalytic activity">
    <reaction evidence="8">
        <text>Couples ATP hydrolysis with the unwinding of duplex DNA by translocating in the 3'-5' direction.</text>
        <dbReference type="EC" id="5.6.2.4"/>
    </reaction>
</comment>
<dbReference type="GO" id="GO:0033202">
    <property type="term" value="C:DNA helicase complex"/>
    <property type="evidence" value="ECO:0007669"/>
    <property type="project" value="TreeGrafter"/>
</dbReference>
<dbReference type="Pfam" id="PF13361">
    <property type="entry name" value="UvrD_C"/>
    <property type="match status" value="1"/>
</dbReference>
<dbReference type="GO" id="GO:0043138">
    <property type="term" value="F:3'-5' DNA helicase activity"/>
    <property type="evidence" value="ECO:0007669"/>
    <property type="project" value="UniProtKB-EC"/>
</dbReference>
<comment type="similarity">
    <text evidence="1">Belongs to the helicase family. UvrD subfamily.</text>
</comment>
<dbReference type="GO" id="GO:0005524">
    <property type="term" value="F:ATP binding"/>
    <property type="evidence" value="ECO:0007669"/>
    <property type="project" value="UniProtKB-UniRule"/>
</dbReference>
<dbReference type="InterPro" id="IPR027417">
    <property type="entry name" value="P-loop_NTPase"/>
</dbReference>